<dbReference type="InterPro" id="IPR002797">
    <property type="entry name" value="Polysacc_synth"/>
</dbReference>
<feature type="transmembrane region" description="Helical" evidence="6">
    <location>
        <begin position="165"/>
        <end position="187"/>
    </location>
</feature>
<evidence type="ECO:0000256" key="2">
    <source>
        <dbReference type="ARBA" id="ARBA00022475"/>
    </source>
</evidence>
<sequence length="464" mass="52962">MNSIKKNLFYNVFYQFLSLILPMITSPYISRILGVEALGTYSYSYSVASYFLLFAMLGISNHGNRSIAACRDDKGKMSQTFSNIYIIQFINSILIIFIYTIYSVIFSENNQIALIQEIIVISALFDISWFYFGIEQFKVTVMRNTICKILTVVAVFIFVKKPEDLFIYAFIMATSVLVSQILLWSFLKKYINLSKPTFINLKKDIKEIMVLFLPVLAYSFYRIMSKIMLGNMSNMTEVGYFENADKIIVMPMGIITALGTVMLPRISNLISKGQHKLQKLYIENSFQFVTITASALCFGLAGISNIFAPIFFGDEFIKSGNLIALLSITILFASWASVIRTQYLIPNKLDKIYVLSMSIGAISNILINLVLIPKFKSYGASIGTISAEFLVMFVQFWCVRRDLNIKIYIKRNSIYLLFGFIMFLLVRLIGYHMSQNIITLIIIIAFGAIIYIGLVLVHLLYKKR</sequence>
<dbReference type="Proteomes" id="UP001141183">
    <property type="component" value="Unassembled WGS sequence"/>
</dbReference>
<evidence type="ECO:0000313" key="7">
    <source>
        <dbReference type="EMBL" id="MDC4240168.1"/>
    </source>
</evidence>
<keyword evidence="4 6" id="KW-1133">Transmembrane helix</keyword>
<name>A0A9X3XJ38_9CLOT</name>
<feature type="transmembrane region" description="Helical" evidence="6">
    <location>
        <begin position="352"/>
        <end position="372"/>
    </location>
</feature>
<feature type="transmembrane region" description="Helical" evidence="6">
    <location>
        <begin position="378"/>
        <end position="400"/>
    </location>
</feature>
<feature type="transmembrane region" description="Helical" evidence="6">
    <location>
        <begin position="288"/>
        <end position="310"/>
    </location>
</feature>
<evidence type="ECO:0000256" key="4">
    <source>
        <dbReference type="ARBA" id="ARBA00022989"/>
    </source>
</evidence>
<keyword evidence="8" id="KW-1185">Reference proteome</keyword>
<reference evidence="7" key="1">
    <citation type="submission" date="2022-05" db="EMBL/GenBank/DDBJ databases">
        <title>Draft genome sequence of Clostridium tertium strain CP3 isolated from Peru.</title>
        <authorList>
            <person name="Hurtado R."/>
            <person name="Lima L."/>
            <person name="Sousa T."/>
            <person name="Jaiswal A.K."/>
            <person name="Tiwari S."/>
            <person name="Maturrano L."/>
            <person name="Brenig B."/>
            <person name="Azevedo V."/>
        </authorList>
    </citation>
    <scope>NUCLEOTIDE SEQUENCE</scope>
    <source>
        <strain evidence="7">CP3</strain>
    </source>
</reference>
<feature type="transmembrane region" description="Helical" evidence="6">
    <location>
        <begin position="84"/>
        <end position="106"/>
    </location>
</feature>
<dbReference type="PANTHER" id="PTHR30250">
    <property type="entry name" value="PST FAMILY PREDICTED COLANIC ACID TRANSPORTER"/>
    <property type="match status" value="1"/>
</dbReference>
<evidence type="ECO:0000313" key="8">
    <source>
        <dbReference type="Proteomes" id="UP001141183"/>
    </source>
</evidence>
<dbReference type="GO" id="GO:0005886">
    <property type="term" value="C:plasma membrane"/>
    <property type="evidence" value="ECO:0007669"/>
    <property type="project" value="UniProtKB-SubCell"/>
</dbReference>
<evidence type="ECO:0000256" key="3">
    <source>
        <dbReference type="ARBA" id="ARBA00022692"/>
    </source>
</evidence>
<dbReference type="Pfam" id="PF01943">
    <property type="entry name" value="Polysacc_synt"/>
    <property type="match status" value="1"/>
</dbReference>
<feature type="transmembrane region" description="Helical" evidence="6">
    <location>
        <begin position="141"/>
        <end position="159"/>
    </location>
</feature>
<feature type="transmembrane region" description="Helical" evidence="6">
    <location>
        <begin position="247"/>
        <end position="267"/>
    </location>
</feature>
<feature type="transmembrane region" description="Helical" evidence="6">
    <location>
        <begin position="42"/>
        <end position="63"/>
    </location>
</feature>
<evidence type="ECO:0000256" key="1">
    <source>
        <dbReference type="ARBA" id="ARBA00004651"/>
    </source>
</evidence>
<comment type="subcellular location">
    <subcellularLocation>
        <location evidence="1">Cell membrane</location>
        <topology evidence="1">Multi-pass membrane protein</topology>
    </subcellularLocation>
</comment>
<protein>
    <submittedName>
        <fullName evidence="7">Flippase</fullName>
    </submittedName>
</protein>
<gene>
    <name evidence="7" type="ORF">NE398_08320</name>
</gene>
<accession>A0A9X3XJ38</accession>
<dbReference type="EMBL" id="JAMRYU010000007">
    <property type="protein sequence ID" value="MDC4240168.1"/>
    <property type="molecule type" value="Genomic_DNA"/>
</dbReference>
<comment type="caution">
    <text evidence="7">The sequence shown here is derived from an EMBL/GenBank/DDBJ whole genome shotgun (WGS) entry which is preliminary data.</text>
</comment>
<keyword evidence="3 6" id="KW-0812">Transmembrane</keyword>
<evidence type="ECO:0000256" key="6">
    <source>
        <dbReference type="SAM" id="Phobius"/>
    </source>
</evidence>
<feature type="transmembrane region" description="Helical" evidence="6">
    <location>
        <begin position="322"/>
        <end position="340"/>
    </location>
</feature>
<feature type="transmembrane region" description="Helical" evidence="6">
    <location>
        <begin position="12"/>
        <end position="30"/>
    </location>
</feature>
<keyword evidence="5 6" id="KW-0472">Membrane</keyword>
<dbReference type="AlphaFoldDB" id="A0A9X3XJ38"/>
<feature type="transmembrane region" description="Helical" evidence="6">
    <location>
        <begin position="208"/>
        <end position="227"/>
    </location>
</feature>
<dbReference type="CDD" id="cd13128">
    <property type="entry name" value="MATE_Wzx_like"/>
    <property type="match status" value="1"/>
</dbReference>
<dbReference type="PANTHER" id="PTHR30250:SF11">
    <property type="entry name" value="O-ANTIGEN TRANSPORTER-RELATED"/>
    <property type="match status" value="1"/>
</dbReference>
<evidence type="ECO:0000256" key="5">
    <source>
        <dbReference type="ARBA" id="ARBA00023136"/>
    </source>
</evidence>
<keyword evidence="2" id="KW-1003">Cell membrane</keyword>
<organism evidence="7 8">
    <name type="scientific">Clostridium tertium</name>
    <dbReference type="NCBI Taxonomy" id="1559"/>
    <lineage>
        <taxon>Bacteria</taxon>
        <taxon>Bacillati</taxon>
        <taxon>Bacillota</taxon>
        <taxon>Clostridia</taxon>
        <taxon>Eubacteriales</taxon>
        <taxon>Clostridiaceae</taxon>
        <taxon>Clostridium</taxon>
    </lineage>
</organism>
<dbReference type="RefSeq" id="WP_195624519.1">
    <property type="nucleotide sequence ID" value="NZ_BAAACM010000025.1"/>
</dbReference>
<feature type="transmembrane region" description="Helical" evidence="6">
    <location>
        <begin position="112"/>
        <end position="134"/>
    </location>
</feature>
<dbReference type="GeneID" id="93045599"/>
<proteinExistence type="predicted"/>
<feature type="transmembrane region" description="Helical" evidence="6">
    <location>
        <begin position="437"/>
        <end position="461"/>
    </location>
</feature>
<feature type="transmembrane region" description="Helical" evidence="6">
    <location>
        <begin position="412"/>
        <end position="431"/>
    </location>
</feature>
<dbReference type="InterPro" id="IPR050833">
    <property type="entry name" value="Poly_Biosynth_Transport"/>
</dbReference>